<dbReference type="Proteomes" id="UP000485058">
    <property type="component" value="Unassembled WGS sequence"/>
</dbReference>
<dbReference type="EMBL" id="BLLF01001002">
    <property type="protein sequence ID" value="GFH16466.1"/>
    <property type="molecule type" value="Genomic_DNA"/>
</dbReference>
<reference evidence="1 2" key="1">
    <citation type="submission" date="2020-02" db="EMBL/GenBank/DDBJ databases">
        <title>Draft genome sequence of Haematococcus lacustris strain NIES-144.</title>
        <authorList>
            <person name="Morimoto D."/>
            <person name="Nakagawa S."/>
            <person name="Yoshida T."/>
            <person name="Sawayama S."/>
        </authorList>
    </citation>
    <scope>NUCLEOTIDE SEQUENCE [LARGE SCALE GENOMIC DNA]</scope>
    <source>
        <strain evidence="1 2">NIES-144</strain>
    </source>
</reference>
<proteinExistence type="predicted"/>
<keyword evidence="2" id="KW-1185">Reference proteome</keyword>
<sequence>MSSQQLQAVLSAHHLNTAQQRYNDTLAQLSAAQSQVLAASAVLQQQLSSTGIGMMGQAGSGHTAGPNACEPFF</sequence>
<gene>
    <name evidence="1" type="ORF">HaLaN_12890</name>
</gene>
<evidence type="ECO:0000313" key="2">
    <source>
        <dbReference type="Proteomes" id="UP000485058"/>
    </source>
</evidence>
<evidence type="ECO:0000313" key="1">
    <source>
        <dbReference type="EMBL" id="GFH16466.1"/>
    </source>
</evidence>
<organism evidence="1 2">
    <name type="scientific">Haematococcus lacustris</name>
    <name type="common">Green alga</name>
    <name type="synonym">Haematococcus pluvialis</name>
    <dbReference type="NCBI Taxonomy" id="44745"/>
    <lineage>
        <taxon>Eukaryota</taxon>
        <taxon>Viridiplantae</taxon>
        <taxon>Chlorophyta</taxon>
        <taxon>core chlorophytes</taxon>
        <taxon>Chlorophyceae</taxon>
        <taxon>CS clade</taxon>
        <taxon>Chlamydomonadales</taxon>
        <taxon>Haematococcaceae</taxon>
        <taxon>Haematococcus</taxon>
    </lineage>
</organism>
<protein>
    <submittedName>
        <fullName evidence="1">Uncharacterized protein</fullName>
    </submittedName>
</protein>
<name>A0A699ZB67_HAELA</name>
<accession>A0A699ZB67</accession>
<comment type="caution">
    <text evidence="1">The sequence shown here is derived from an EMBL/GenBank/DDBJ whole genome shotgun (WGS) entry which is preliminary data.</text>
</comment>
<dbReference type="AlphaFoldDB" id="A0A699ZB67"/>